<dbReference type="EMBL" id="JADKGY010000032">
    <property type="protein sequence ID" value="MBK9985027.1"/>
    <property type="molecule type" value="Genomic_DNA"/>
</dbReference>
<reference evidence="2 3" key="1">
    <citation type="submission" date="2020-10" db="EMBL/GenBank/DDBJ databases">
        <title>Connecting structure to function with the recovery of over 1000 high-quality activated sludge metagenome-assembled genomes encoding full-length rRNA genes using long-read sequencing.</title>
        <authorList>
            <person name="Singleton C.M."/>
            <person name="Petriglieri F."/>
            <person name="Kristensen J.M."/>
            <person name="Kirkegaard R.H."/>
            <person name="Michaelsen T.Y."/>
            <person name="Andersen M.H."/>
            <person name="Karst S.M."/>
            <person name="Dueholm M.S."/>
            <person name="Nielsen P.H."/>
            <person name="Albertsen M."/>
        </authorList>
    </citation>
    <scope>NUCLEOTIDE SEQUENCE [LARGE SCALE GENOMIC DNA]</scope>
    <source>
        <strain evidence="2">Ribe_18-Q3-R11-54_MAXAC.273</strain>
    </source>
</reference>
<dbReference type="AlphaFoldDB" id="A0A9D7SZU1"/>
<proteinExistence type="predicted"/>
<evidence type="ECO:0000313" key="2">
    <source>
        <dbReference type="EMBL" id="MBK9985027.1"/>
    </source>
</evidence>
<feature type="transmembrane region" description="Helical" evidence="1">
    <location>
        <begin position="96"/>
        <end position="118"/>
    </location>
</feature>
<evidence type="ECO:0000256" key="1">
    <source>
        <dbReference type="SAM" id="Phobius"/>
    </source>
</evidence>
<keyword evidence="1" id="KW-0812">Transmembrane</keyword>
<name>A0A9D7SZU1_9BACT</name>
<dbReference type="Proteomes" id="UP000808337">
    <property type="component" value="Unassembled WGS sequence"/>
</dbReference>
<keyword evidence="1" id="KW-0472">Membrane</keyword>
<protein>
    <submittedName>
        <fullName evidence="2">Uncharacterized protein</fullName>
    </submittedName>
</protein>
<evidence type="ECO:0000313" key="3">
    <source>
        <dbReference type="Proteomes" id="UP000808337"/>
    </source>
</evidence>
<sequence length="120" mass="13639">MSQITWTYVDDDGYSHNVGLFHGDNSGHLVVYCNSRIVVIDFNVLTSKNYSFFIDEELCDVAVEEKEGKFSYGFTIDQVTDTPRNRGRKKMNREQATQTIIVGAAFILVISLVVFLILHL</sequence>
<gene>
    <name evidence="2" type="ORF">IPP15_22145</name>
</gene>
<comment type="caution">
    <text evidence="2">The sequence shown here is derived from an EMBL/GenBank/DDBJ whole genome shotgun (WGS) entry which is preliminary data.</text>
</comment>
<keyword evidence="1" id="KW-1133">Transmembrane helix</keyword>
<accession>A0A9D7SZU1</accession>
<organism evidence="2 3">
    <name type="scientific">Candidatus Opimibacter skivensis</name>
    <dbReference type="NCBI Taxonomy" id="2982028"/>
    <lineage>
        <taxon>Bacteria</taxon>
        <taxon>Pseudomonadati</taxon>
        <taxon>Bacteroidota</taxon>
        <taxon>Saprospiria</taxon>
        <taxon>Saprospirales</taxon>
        <taxon>Saprospiraceae</taxon>
        <taxon>Candidatus Opimibacter</taxon>
    </lineage>
</organism>